<name>A0A552HPA3_MICVR</name>
<organism evidence="1 2">
    <name type="scientific">Microcystis viridis Mv_BB_P_19951000_S68D</name>
    <dbReference type="NCBI Taxonomy" id="2486270"/>
    <lineage>
        <taxon>Bacteria</taxon>
        <taxon>Bacillati</taxon>
        <taxon>Cyanobacteriota</taxon>
        <taxon>Cyanophyceae</taxon>
        <taxon>Oscillatoriophycideae</taxon>
        <taxon>Chroococcales</taxon>
        <taxon>Microcystaceae</taxon>
        <taxon>Microcystis</taxon>
    </lineage>
</organism>
<comment type="caution">
    <text evidence="1">The sequence shown here is derived from an EMBL/GenBank/DDBJ whole genome shotgun (WGS) entry which is preliminary data.</text>
</comment>
<evidence type="ECO:0000313" key="1">
    <source>
        <dbReference type="EMBL" id="TRU73038.1"/>
    </source>
</evidence>
<proteinExistence type="predicted"/>
<evidence type="ECO:0000313" key="2">
    <source>
        <dbReference type="Proteomes" id="UP000320674"/>
    </source>
</evidence>
<accession>A0A552HPA3</accession>
<gene>
    <name evidence="1" type="ORF">EWV77_12480</name>
</gene>
<sequence length="68" mass="7548">MLTISITITKKNWVAAVTGNTKSCFKGVGKWGSREVGKWGNGEMGEWGISTIAFPVRKRYTIDVEKLN</sequence>
<reference evidence="1 2" key="1">
    <citation type="submission" date="2019-01" db="EMBL/GenBank/DDBJ databases">
        <title>Coherence of Microcystis species and biogeography revealed through population genomics.</title>
        <authorList>
            <person name="Perez-Carrascal O.M."/>
            <person name="Terrat Y."/>
            <person name="Giani A."/>
            <person name="Fortin N."/>
            <person name="Tromas N."/>
            <person name="Shapiro B.J."/>
        </authorList>
    </citation>
    <scope>NUCLEOTIDE SEQUENCE [LARGE SCALE GENOMIC DNA]</scope>
    <source>
        <strain evidence="1">Mv_BB_P_19951000_S68D</strain>
    </source>
</reference>
<dbReference type="Proteomes" id="UP000320674">
    <property type="component" value="Unassembled WGS sequence"/>
</dbReference>
<dbReference type="AlphaFoldDB" id="A0A552HPA3"/>
<protein>
    <submittedName>
        <fullName evidence="1">Uncharacterized protein</fullName>
    </submittedName>
</protein>
<dbReference type="EMBL" id="SFAZ01000182">
    <property type="protein sequence ID" value="TRU73038.1"/>
    <property type="molecule type" value="Genomic_DNA"/>
</dbReference>